<organism evidence="1 2">
    <name type="scientific">Dermacentor silvarum</name>
    <name type="common">Tick</name>
    <dbReference type="NCBI Taxonomy" id="543639"/>
    <lineage>
        <taxon>Eukaryota</taxon>
        <taxon>Metazoa</taxon>
        <taxon>Ecdysozoa</taxon>
        <taxon>Arthropoda</taxon>
        <taxon>Chelicerata</taxon>
        <taxon>Arachnida</taxon>
        <taxon>Acari</taxon>
        <taxon>Parasitiformes</taxon>
        <taxon>Ixodida</taxon>
        <taxon>Ixodoidea</taxon>
        <taxon>Ixodidae</taxon>
        <taxon>Rhipicephalinae</taxon>
        <taxon>Dermacentor</taxon>
    </lineage>
</organism>
<evidence type="ECO:0000313" key="2">
    <source>
        <dbReference type="Proteomes" id="UP000821865"/>
    </source>
</evidence>
<proteinExistence type="predicted"/>
<dbReference type="Proteomes" id="UP000821865">
    <property type="component" value="Chromosome 11"/>
</dbReference>
<evidence type="ECO:0000313" key="1">
    <source>
        <dbReference type="EMBL" id="KAH7970149.1"/>
    </source>
</evidence>
<sequence length="253" mass="27815">MDLLELALHADDNGLVLVGVRLPLLTVAFCLATAMTFQRAEVTTTICQVCQPTVTDVWPLCCVWRAVVALHVAPRLLLVSNYAQYLRWRAALVAPPLRSAFALLACFCSAVHASSVGSLFMMACASRRDHPILHDTMFVNWTWWSVLHMAGTCLALRMSQHRSDGYLMRRSRVLKESLFALSVAANVGIAYFGAAHTGYCADMGGVEDMTVPLQGAQDLFAISELVFMVCAMGFDLTILYDVPDDVAHVAWPM</sequence>
<protein>
    <submittedName>
        <fullName evidence="1">Uncharacterized protein</fullName>
    </submittedName>
</protein>
<comment type="caution">
    <text evidence="1">The sequence shown here is derived from an EMBL/GenBank/DDBJ whole genome shotgun (WGS) entry which is preliminary data.</text>
</comment>
<accession>A0ACB8DHV3</accession>
<gene>
    <name evidence="1" type="ORF">HPB49_000179</name>
</gene>
<keyword evidence="2" id="KW-1185">Reference proteome</keyword>
<dbReference type="EMBL" id="CM023480">
    <property type="protein sequence ID" value="KAH7970149.1"/>
    <property type="molecule type" value="Genomic_DNA"/>
</dbReference>
<name>A0ACB8DHV3_DERSI</name>
<reference evidence="1" key="1">
    <citation type="submission" date="2020-05" db="EMBL/GenBank/DDBJ databases">
        <title>Large-scale comparative analyses of tick genomes elucidate their genetic diversity and vector capacities.</title>
        <authorList>
            <person name="Jia N."/>
            <person name="Wang J."/>
            <person name="Shi W."/>
            <person name="Du L."/>
            <person name="Sun Y."/>
            <person name="Zhan W."/>
            <person name="Jiang J."/>
            <person name="Wang Q."/>
            <person name="Zhang B."/>
            <person name="Ji P."/>
            <person name="Sakyi L.B."/>
            <person name="Cui X."/>
            <person name="Yuan T."/>
            <person name="Jiang B."/>
            <person name="Yang W."/>
            <person name="Lam T.T.-Y."/>
            <person name="Chang Q."/>
            <person name="Ding S."/>
            <person name="Wang X."/>
            <person name="Zhu J."/>
            <person name="Ruan X."/>
            <person name="Zhao L."/>
            <person name="Wei J."/>
            <person name="Que T."/>
            <person name="Du C."/>
            <person name="Cheng J."/>
            <person name="Dai P."/>
            <person name="Han X."/>
            <person name="Huang E."/>
            <person name="Gao Y."/>
            <person name="Liu J."/>
            <person name="Shao H."/>
            <person name="Ye R."/>
            <person name="Li L."/>
            <person name="Wei W."/>
            <person name="Wang X."/>
            <person name="Wang C."/>
            <person name="Yang T."/>
            <person name="Huo Q."/>
            <person name="Li W."/>
            <person name="Guo W."/>
            <person name="Chen H."/>
            <person name="Zhou L."/>
            <person name="Ni X."/>
            <person name="Tian J."/>
            <person name="Zhou Y."/>
            <person name="Sheng Y."/>
            <person name="Liu T."/>
            <person name="Pan Y."/>
            <person name="Xia L."/>
            <person name="Li J."/>
            <person name="Zhao F."/>
            <person name="Cao W."/>
        </authorList>
    </citation>
    <scope>NUCLEOTIDE SEQUENCE</scope>
    <source>
        <strain evidence="1">Dsil-2018</strain>
    </source>
</reference>